<organism evidence="2 3">
    <name type="scientific">Symbiodinium pilosum</name>
    <name type="common">Dinoflagellate</name>
    <dbReference type="NCBI Taxonomy" id="2952"/>
    <lineage>
        <taxon>Eukaryota</taxon>
        <taxon>Sar</taxon>
        <taxon>Alveolata</taxon>
        <taxon>Dinophyceae</taxon>
        <taxon>Suessiales</taxon>
        <taxon>Symbiodiniaceae</taxon>
        <taxon>Symbiodinium</taxon>
    </lineage>
</organism>
<dbReference type="OrthoDB" id="428757at2759"/>
<keyword evidence="3" id="KW-1185">Reference proteome</keyword>
<name>A0A812U3S8_SYMPI</name>
<comment type="caution">
    <text evidence="2">The sequence shown here is derived from an EMBL/GenBank/DDBJ whole genome shotgun (WGS) entry which is preliminary data.</text>
</comment>
<feature type="compositionally biased region" description="Low complexity" evidence="1">
    <location>
        <begin position="141"/>
        <end position="157"/>
    </location>
</feature>
<sequence length="288" mass="30519">AENHEDGRSANLAFAGESKAFVDFDKGLATADEIEDRVLQHRAATAGNKADTQEAEEPDDVTDSDAASAADMDMSFSSLTPAPAAAPPVPANAKREPARKRKDPPPQIPAKTLAVRSRSASPSSVASSPTSSGRGRDVVTKPHPAATTTPTASTPKAVAKAEKLMGSKGLALTPANLWANKPRSRAIEQASKALEDGGSQLLGIEAATAQALMADMLRTAELAPRINDLFIRLRKNSKEFIHNMSPGDVDVWDQIGAKTMETILTTLAMQLLKDLEQDSRLFLAVDCL</sequence>
<feature type="compositionally biased region" description="Acidic residues" evidence="1">
    <location>
        <begin position="53"/>
        <end position="63"/>
    </location>
</feature>
<evidence type="ECO:0000313" key="2">
    <source>
        <dbReference type="EMBL" id="CAE7553762.1"/>
    </source>
</evidence>
<dbReference type="Proteomes" id="UP000649617">
    <property type="component" value="Unassembled WGS sequence"/>
</dbReference>
<proteinExistence type="predicted"/>
<feature type="compositionally biased region" description="Low complexity" evidence="1">
    <location>
        <begin position="64"/>
        <end position="83"/>
    </location>
</feature>
<gene>
    <name evidence="2" type="ORF">SPIL2461_LOCUS14726</name>
</gene>
<feature type="region of interest" description="Disordered" evidence="1">
    <location>
        <begin position="42"/>
        <end position="157"/>
    </location>
</feature>
<accession>A0A812U3S8</accession>
<evidence type="ECO:0000256" key="1">
    <source>
        <dbReference type="SAM" id="MobiDB-lite"/>
    </source>
</evidence>
<feature type="compositionally biased region" description="Low complexity" evidence="1">
    <location>
        <begin position="115"/>
        <end position="132"/>
    </location>
</feature>
<feature type="non-terminal residue" evidence="2">
    <location>
        <position position="1"/>
    </location>
</feature>
<dbReference type="AlphaFoldDB" id="A0A812U3S8"/>
<protein>
    <submittedName>
        <fullName evidence="2">Uncharacterized protein</fullName>
    </submittedName>
</protein>
<reference evidence="2" key="1">
    <citation type="submission" date="2021-02" db="EMBL/GenBank/DDBJ databases">
        <authorList>
            <person name="Dougan E. K."/>
            <person name="Rhodes N."/>
            <person name="Thang M."/>
            <person name="Chan C."/>
        </authorList>
    </citation>
    <scope>NUCLEOTIDE SEQUENCE</scope>
</reference>
<evidence type="ECO:0000313" key="3">
    <source>
        <dbReference type="Proteomes" id="UP000649617"/>
    </source>
</evidence>
<dbReference type="EMBL" id="CAJNIZ010034559">
    <property type="protein sequence ID" value="CAE7553762.1"/>
    <property type="molecule type" value="Genomic_DNA"/>
</dbReference>